<keyword evidence="1" id="KW-0812">Transmembrane</keyword>
<dbReference type="EMBL" id="CH473947">
    <property type="protein sequence ID" value="EDM03228.1"/>
    <property type="molecule type" value="Genomic_DNA"/>
</dbReference>
<name>A6HB23_RAT</name>
<gene>
    <name evidence="2" type="ORF">rCG_61720</name>
</gene>
<dbReference type="AlphaFoldDB" id="A6HB23"/>
<keyword evidence="1" id="KW-1133">Transmembrane helix</keyword>
<evidence type="ECO:0000256" key="1">
    <source>
        <dbReference type="SAM" id="Phobius"/>
    </source>
</evidence>
<accession>A6HB23</accession>
<dbReference type="Proteomes" id="UP000234681">
    <property type="component" value="Chromosome 6"/>
</dbReference>
<proteinExistence type="predicted"/>
<feature type="non-terminal residue" evidence="2">
    <location>
        <position position="50"/>
    </location>
</feature>
<organism evidence="2 3">
    <name type="scientific">Rattus norvegicus</name>
    <name type="common">Rat</name>
    <dbReference type="NCBI Taxonomy" id="10116"/>
    <lineage>
        <taxon>Eukaryota</taxon>
        <taxon>Metazoa</taxon>
        <taxon>Chordata</taxon>
        <taxon>Craniata</taxon>
        <taxon>Vertebrata</taxon>
        <taxon>Euteleostomi</taxon>
        <taxon>Mammalia</taxon>
        <taxon>Eutheria</taxon>
        <taxon>Euarchontoglires</taxon>
        <taxon>Glires</taxon>
        <taxon>Rodentia</taxon>
        <taxon>Myomorpha</taxon>
        <taxon>Muroidea</taxon>
        <taxon>Muridae</taxon>
        <taxon>Murinae</taxon>
        <taxon>Rattus</taxon>
    </lineage>
</organism>
<feature type="transmembrane region" description="Helical" evidence="1">
    <location>
        <begin position="20"/>
        <end position="45"/>
    </location>
</feature>
<reference evidence="3" key="1">
    <citation type="submission" date="2005-09" db="EMBL/GenBank/DDBJ databases">
        <authorList>
            <person name="Mural R.J."/>
            <person name="Li P.W."/>
            <person name="Adams M.D."/>
            <person name="Amanatides P.G."/>
            <person name="Baden-Tillson H."/>
            <person name="Barnstead M."/>
            <person name="Chin S.H."/>
            <person name="Dew I."/>
            <person name="Evans C.A."/>
            <person name="Ferriera S."/>
            <person name="Flanigan M."/>
            <person name="Fosler C."/>
            <person name="Glodek A."/>
            <person name="Gu Z."/>
            <person name="Holt R.A."/>
            <person name="Jennings D."/>
            <person name="Kraft C.L."/>
            <person name="Lu F."/>
            <person name="Nguyen T."/>
            <person name="Nusskern D.R."/>
            <person name="Pfannkoch C.M."/>
            <person name="Sitter C."/>
            <person name="Sutton G.G."/>
            <person name="Venter J.C."/>
            <person name="Wang Z."/>
            <person name="Woodage T."/>
            <person name="Zheng X.H."/>
            <person name="Zhong F."/>
        </authorList>
    </citation>
    <scope>NUCLEOTIDE SEQUENCE [LARGE SCALE GENOMIC DNA]</scope>
    <source>
        <strain>BN</strain>
        <strain evidence="3">Sprague-Dawley</strain>
    </source>
</reference>
<sequence length="50" mass="5957">MMDCTLEYIRRPLSSLGHKVTSAMTLFLMYLPMFSKRAIIVIIMYRTLNW</sequence>
<evidence type="ECO:0000313" key="3">
    <source>
        <dbReference type="Proteomes" id="UP000234681"/>
    </source>
</evidence>
<evidence type="ECO:0000313" key="2">
    <source>
        <dbReference type="EMBL" id="EDM03228.1"/>
    </source>
</evidence>
<keyword evidence="1" id="KW-0472">Membrane</keyword>
<protein>
    <submittedName>
        <fullName evidence="2">RCG61720</fullName>
    </submittedName>
</protein>